<dbReference type="HOGENOM" id="CLU_3210917_0_0_2"/>
<accession>D2PK36</accession>
<dbReference type="EMBL" id="CP001731">
    <property type="protein sequence ID" value="ADB87139.1"/>
    <property type="molecule type" value="Genomic_DNA"/>
</dbReference>
<reference evidence="2" key="1">
    <citation type="journal article" date="2009" name="Proc. Natl. Acad. Sci. U.S.A.">
        <title>Biogeography of the Sulfolobus islandicus pan-genome.</title>
        <authorList>
            <person name="Reno M.L."/>
            <person name="Held N.L."/>
            <person name="Fields C.J."/>
            <person name="Burke P.V."/>
            <person name="Whitaker R.J."/>
        </authorList>
    </citation>
    <scope>NUCLEOTIDE SEQUENCE [LARGE SCALE GENOMIC DNA]</scope>
    <source>
        <strain evidence="2">L.D.8.5 / Lassen #2</strain>
    </source>
</reference>
<evidence type="ECO:0000313" key="1">
    <source>
        <dbReference type="EMBL" id="ADB87139.1"/>
    </source>
</evidence>
<name>D2PK36_SACI9</name>
<organism evidence="1 2">
    <name type="scientific">Saccharolobus islandicus (strain L.D.8.5 / Lassen #2)</name>
    <name type="common">Sulfolobus islandicus</name>
    <dbReference type="NCBI Taxonomy" id="425944"/>
    <lineage>
        <taxon>Archaea</taxon>
        <taxon>Thermoproteota</taxon>
        <taxon>Thermoprotei</taxon>
        <taxon>Sulfolobales</taxon>
        <taxon>Sulfolobaceae</taxon>
        <taxon>Saccharolobus</taxon>
    </lineage>
</organism>
<gene>
    <name evidence="1" type="ordered locus">LD85_1472</name>
</gene>
<dbReference type="AlphaFoldDB" id="D2PK36"/>
<sequence>MLNIDKDDADALKGKKVVVLGYSESETLFVPNNEGGGGNDNNKA</sequence>
<protein>
    <submittedName>
        <fullName evidence="1">Uncharacterized protein</fullName>
    </submittedName>
</protein>
<dbReference type="Proteomes" id="UP000001404">
    <property type="component" value="Chromosome"/>
</dbReference>
<dbReference type="KEGG" id="sii:LD85_1472"/>
<proteinExistence type="predicted"/>
<evidence type="ECO:0000313" key="2">
    <source>
        <dbReference type="Proteomes" id="UP000001404"/>
    </source>
</evidence>